<evidence type="ECO:0000313" key="1">
    <source>
        <dbReference type="EMBL" id="MER2491646.1"/>
    </source>
</evidence>
<dbReference type="Pfam" id="PF01904">
    <property type="entry name" value="DUF72"/>
    <property type="match status" value="1"/>
</dbReference>
<dbReference type="InterPro" id="IPR002763">
    <property type="entry name" value="DUF72"/>
</dbReference>
<accession>A0ABV1RFF2</accession>
<sequence>MRQKILIGCPQWSHTQWQHVFFPSSLAKTQALSFYSQHYSSVEGNTTFYALPKAEMVRNWSQQAAEHFKFCFKLPAQITHQKLLQNCQADMQQFIELLSPLIEKRQLGKLLIQLPPYFSAQYLPQLARFIESYHQQVDLAVEVRHPNFFAKDENEKQLNQLLMQYQIDRIMMDTRPVHAERPSTEAIRDAQQKKPKVPVHLISTGNNPIVRYVGQTDIQANLPYIKVWLKYFKNWLEQDKQPYLFIHTADNAGVHQLTALWLELLTAELGYYPADNTLPKSFGIGQQDALF</sequence>
<comment type="caution">
    <text evidence="1">The sequence shown here is derived from an EMBL/GenBank/DDBJ whole genome shotgun (WGS) entry which is preliminary data.</text>
</comment>
<dbReference type="PANTHER" id="PTHR30348">
    <property type="entry name" value="UNCHARACTERIZED PROTEIN YECE"/>
    <property type="match status" value="1"/>
</dbReference>
<keyword evidence="2" id="KW-1185">Reference proteome</keyword>
<dbReference type="RefSeq" id="WP_350401239.1">
    <property type="nucleotide sequence ID" value="NZ_JBELOE010000143.1"/>
</dbReference>
<dbReference type="SUPFAM" id="SSF117396">
    <property type="entry name" value="TM1631-like"/>
    <property type="match status" value="1"/>
</dbReference>
<proteinExistence type="predicted"/>
<dbReference type="Gene3D" id="3.20.20.410">
    <property type="entry name" value="Protein of unknown function UPF0759"/>
    <property type="match status" value="1"/>
</dbReference>
<dbReference type="Proteomes" id="UP001467690">
    <property type="component" value="Unassembled WGS sequence"/>
</dbReference>
<dbReference type="PANTHER" id="PTHR30348:SF9">
    <property type="entry name" value="UPF0759 PROTEIN YECE"/>
    <property type="match status" value="1"/>
</dbReference>
<dbReference type="EMBL" id="JBELOE010000143">
    <property type="protein sequence ID" value="MER2491646.1"/>
    <property type="molecule type" value="Genomic_DNA"/>
</dbReference>
<name>A0ABV1RFF2_9ALTE</name>
<organism evidence="1 2">
    <name type="scientific">Catenovulum sediminis</name>
    <dbReference type="NCBI Taxonomy" id="1740262"/>
    <lineage>
        <taxon>Bacteria</taxon>
        <taxon>Pseudomonadati</taxon>
        <taxon>Pseudomonadota</taxon>
        <taxon>Gammaproteobacteria</taxon>
        <taxon>Alteromonadales</taxon>
        <taxon>Alteromonadaceae</taxon>
        <taxon>Catenovulum</taxon>
    </lineage>
</organism>
<reference evidence="1 2" key="1">
    <citation type="submission" date="2024-06" db="EMBL/GenBank/DDBJ databases">
        <authorList>
            <person name="Chen R.Y."/>
        </authorList>
    </citation>
    <scope>NUCLEOTIDE SEQUENCE [LARGE SCALE GENOMIC DNA]</scope>
    <source>
        <strain evidence="1 2">D2</strain>
    </source>
</reference>
<evidence type="ECO:0000313" key="2">
    <source>
        <dbReference type="Proteomes" id="UP001467690"/>
    </source>
</evidence>
<gene>
    <name evidence="1" type="ORF">ABS311_07100</name>
</gene>
<protein>
    <submittedName>
        <fullName evidence="1">DUF72 domain-containing protein</fullName>
    </submittedName>
</protein>
<dbReference type="InterPro" id="IPR036520">
    <property type="entry name" value="UPF0759_sf"/>
</dbReference>